<comment type="subcellular location">
    <subcellularLocation>
        <location evidence="1">Membrane</location>
        <topology evidence="1">Multi-pass membrane protein</topology>
    </subcellularLocation>
</comment>
<dbReference type="CDD" id="cd15047">
    <property type="entry name" value="7tmC_GABA-B-like"/>
    <property type="match status" value="1"/>
</dbReference>
<feature type="transmembrane region" description="Helical" evidence="10">
    <location>
        <begin position="397"/>
        <end position="415"/>
    </location>
</feature>
<reference evidence="13" key="1">
    <citation type="submission" date="2020-06" db="EMBL/GenBank/DDBJ databases">
        <authorList>
            <consortium name="Plant Systems Biology data submission"/>
        </authorList>
    </citation>
    <scope>NUCLEOTIDE SEQUENCE</scope>
    <source>
        <strain evidence="13">D6</strain>
    </source>
</reference>
<evidence type="ECO:0000256" key="8">
    <source>
        <dbReference type="ARBA" id="ARBA00023224"/>
    </source>
</evidence>
<name>A0A9N8EJB2_9STRA</name>
<feature type="chain" id="PRO_5040428085" evidence="11">
    <location>
        <begin position="22"/>
        <end position="841"/>
    </location>
</feature>
<keyword evidence="8" id="KW-0807">Transducer</keyword>
<protein>
    <submittedName>
        <fullName evidence="13">Acid type B receptor subunit 2</fullName>
    </submittedName>
</protein>
<keyword evidence="14" id="KW-1185">Reference proteome</keyword>
<feature type="transmembrane region" description="Helical" evidence="10">
    <location>
        <begin position="552"/>
        <end position="574"/>
    </location>
</feature>
<keyword evidence="3 10" id="KW-1133">Transmembrane helix</keyword>
<dbReference type="PANTHER" id="PTHR10519:SF20">
    <property type="entry name" value="G-PROTEIN COUPLED RECEPTOR 156-RELATED"/>
    <property type="match status" value="1"/>
</dbReference>
<proteinExistence type="predicted"/>
<dbReference type="InterPro" id="IPR025997">
    <property type="entry name" value="SBP_2_dom"/>
</dbReference>
<evidence type="ECO:0000256" key="10">
    <source>
        <dbReference type="SAM" id="Phobius"/>
    </source>
</evidence>
<keyword evidence="4" id="KW-0297">G-protein coupled receptor</keyword>
<keyword evidence="5 10" id="KW-0472">Membrane</keyword>
<feature type="compositionally biased region" description="Acidic residues" evidence="9">
    <location>
        <begin position="631"/>
        <end position="642"/>
    </location>
</feature>
<feature type="signal peptide" evidence="11">
    <location>
        <begin position="1"/>
        <end position="21"/>
    </location>
</feature>
<keyword evidence="6 13" id="KW-0675">Receptor</keyword>
<dbReference type="PROSITE" id="PS50259">
    <property type="entry name" value="G_PROTEIN_RECEP_F3_4"/>
    <property type="match status" value="1"/>
</dbReference>
<dbReference type="Proteomes" id="UP001153069">
    <property type="component" value="Unassembled WGS sequence"/>
</dbReference>
<evidence type="ECO:0000256" key="4">
    <source>
        <dbReference type="ARBA" id="ARBA00023040"/>
    </source>
</evidence>
<dbReference type="Pfam" id="PF13407">
    <property type="entry name" value="Peripla_BP_4"/>
    <property type="match status" value="1"/>
</dbReference>
<evidence type="ECO:0000259" key="12">
    <source>
        <dbReference type="PROSITE" id="PS50259"/>
    </source>
</evidence>
<sequence length="841" mass="91491">MLLPSLVALLLLLLALDEVTADRVFAGSENYRIALAVKSTASPFFAVSHNGCVDAARRLGVTCMYVGPSEGVDAVEQARIITELVDNKEVDGLAISVIDAPTITPVIAHAVANGIPVVTFDSDAPDSLRRSYIGTNNTFLGQQLAKVLKQLVPDVTEATYAVVSAPNPNIQEREAGFKGALDPDQWTEISISPSDMEGNDTLAIVQIQEFGRLKPTAIVPMMGAPMRAEGWRPFVNAHPSITMVVADGMPNQLELLSENYADGLVAQKPYEMGSMAVEVLYDLLQGKKLVPDFIGTNLLEHTNIPLVLPELVVDQNLIGDLRFVGFILFGLVFFIAASFCAWMWMHRSVRVVMVSQPKFVYIIALGVVLMAAAMVPLGFDDSTADDGGTAICMSTPWLGILGFALTFTGLFAKTARVKMIFQAQAVGSRPSEAQVLRPFLVLLLANVVVLTVWSIVDPLTYVRIDHEGTDGWNRIVSTYATCQSENVVPYMVPLAILNLGVLIIGNWHAYQTRMIKSEFSESKFIGLSMASMLQAMLTGIPLLFLVRDNPQAYYLILVFMIFVISMVILVLMFVPKIVYAIGTKDMDLSEQNQLIQKQIQDSIEAVQFSSSRGFSSRNLTSELNNTIIHEQEDEEDHDEGDEQSNQSLDEPEPTVEDPIIDADCSFARRSQVAGYNGETDKARLSPMEGNRAKVSQPTLLKDTAFPGLESEQTLATEDQSDSAESSPGAVTMVPTTGQNSFLKKRIGVATGNTAGYDSTPGAFSVQPSGSIDTRSTEEHAVVDEATNTSQRTMFGPDNHEKDLVLKERYRAAMLATAPDVITPEGLDHALDSSSSNHSSES</sequence>
<dbReference type="InterPro" id="IPR002455">
    <property type="entry name" value="GPCR3_GABA-B"/>
</dbReference>
<evidence type="ECO:0000256" key="6">
    <source>
        <dbReference type="ARBA" id="ARBA00023170"/>
    </source>
</evidence>
<feature type="domain" description="G-protein coupled receptors family 3 profile" evidence="12">
    <location>
        <begin position="389"/>
        <end position="596"/>
    </location>
</feature>
<keyword evidence="7" id="KW-0325">Glycoprotein</keyword>
<dbReference type="SUPFAM" id="SSF53822">
    <property type="entry name" value="Periplasmic binding protein-like I"/>
    <property type="match status" value="1"/>
</dbReference>
<evidence type="ECO:0000256" key="11">
    <source>
        <dbReference type="SAM" id="SignalP"/>
    </source>
</evidence>
<dbReference type="InterPro" id="IPR028082">
    <property type="entry name" value="Peripla_BP_I"/>
</dbReference>
<evidence type="ECO:0000256" key="9">
    <source>
        <dbReference type="SAM" id="MobiDB-lite"/>
    </source>
</evidence>
<dbReference type="PANTHER" id="PTHR10519">
    <property type="entry name" value="GABA-B RECEPTOR"/>
    <property type="match status" value="1"/>
</dbReference>
<dbReference type="AlphaFoldDB" id="A0A9N8EJB2"/>
<evidence type="ECO:0000256" key="3">
    <source>
        <dbReference type="ARBA" id="ARBA00022989"/>
    </source>
</evidence>
<dbReference type="OrthoDB" id="48903at2759"/>
<dbReference type="GO" id="GO:0038039">
    <property type="term" value="C:G protein-coupled receptor heterodimeric complex"/>
    <property type="evidence" value="ECO:0007669"/>
    <property type="project" value="TreeGrafter"/>
</dbReference>
<gene>
    <name evidence="13" type="ORF">SEMRO_1271_G258070.1</name>
</gene>
<comment type="caution">
    <text evidence="13">The sequence shown here is derived from an EMBL/GenBank/DDBJ whole genome shotgun (WGS) entry which is preliminary data.</text>
</comment>
<evidence type="ECO:0000313" key="13">
    <source>
        <dbReference type="EMBL" id="CAB9522137.1"/>
    </source>
</evidence>
<dbReference type="EMBL" id="CAICTM010001269">
    <property type="protein sequence ID" value="CAB9522137.1"/>
    <property type="molecule type" value="Genomic_DNA"/>
</dbReference>
<feature type="transmembrane region" description="Helical" evidence="10">
    <location>
        <begin position="524"/>
        <end position="546"/>
    </location>
</feature>
<organism evidence="13 14">
    <name type="scientific">Seminavis robusta</name>
    <dbReference type="NCBI Taxonomy" id="568900"/>
    <lineage>
        <taxon>Eukaryota</taxon>
        <taxon>Sar</taxon>
        <taxon>Stramenopiles</taxon>
        <taxon>Ochrophyta</taxon>
        <taxon>Bacillariophyta</taxon>
        <taxon>Bacillariophyceae</taxon>
        <taxon>Bacillariophycidae</taxon>
        <taxon>Naviculales</taxon>
        <taxon>Naviculaceae</taxon>
        <taxon>Seminavis</taxon>
    </lineage>
</organism>
<feature type="compositionally biased region" description="Polar residues" evidence="9">
    <location>
        <begin position="712"/>
        <end position="725"/>
    </location>
</feature>
<keyword evidence="11" id="KW-0732">Signal</keyword>
<feature type="region of interest" description="Disordered" evidence="9">
    <location>
        <begin position="631"/>
        <end position="657"/>
    </location>
</feature>
<feature type="transmembrane region" description="Helical" evidence="10">
    <location>
        <begin position="323"/>
        <end position="346"/>
    </location>
</feature>
<dbReference type="Pfam" id="PF00003">
    <property type="entry name" value="7tm_3"/>
    <property type="match status" value="1"/>
</dbReference>
<accession>A0A9N8EJB2</accession>
<evidence type="ECO:0000256" key="5">
    <source>
        <dbReference type="ARBA" id="ARBA00023136"/>
    </source>
</evidence>
<feature type="transmembrane region" description="Helical" evidence="10">
    <location>
        <begin position="487"/>
        <end position="504"/>
    </location>
</feature>
<evidence type="ECO:0000313" key="14">
    <source>
        <dbReference type="Proteomes" id="UP001153069"/>
    </source>
</evidence>
<dbReference type="GO" id="GO:0004965">
    <property type="term" value="F:G protein-coupled GABA receptor activity"/>
    <property type="evidence" value="ECO:0007669"/>
    <property type="project" value="InterPro"/>
</dbReference>
<evidence type="ECO:0000256" key="1">
    <source>
        <dbReference type="ARBA" id="ARBA00004141"/>
    </source>
</evidence>
<dbReference type="PRINTS" id="PR01176">
    <property type="entry name" value="GABABRECEPTR"/>
</dbReference>
<dbReference type="Gene3D" id="3.40.50.2300">
    <property type="match status" value="2"/>
</dbReference>
<evidence type="ECO:0000256" key="7">
    <source>
        <dbReference type="ARBA" id="ARBA00023180"/>
    </source>
</evidence>
<evidence type="ECO:0000256" key="2">
    <source>
        <dbReference type="ARBA" id="ARBA00022692"/>
    </source>
</evidence>
<feature type="region of interest" description="Disordered" evidence="9">
    <location>
        <begin position="712"/>
        <end position="735"/>
    </location>
</feature>
<feature type="region of interest" description="Disordered" evidence="9">
    <location>
        <begin position="677"/>
        <end position="699"/>
    </location>
</feature>
<dbReference type="InterPro" id="IPR017978">
    <property type="entry name" value="GPCR_3_C"/>
</dbReference>
<keyword evidence="2 10" id="KW-0812">Transmembrane</keyword>
<feature type="transmembrane region" description="Helical" evidence="10">
    <location>
        <begin position="358"/>
        <end position="377"/>
    </location>
</feature>